<dbReference type="EMBL" id="LT853695">
    <property type="protein sequence ID" value="SMQ49814.1"/>
    <property type="molecule type" value="Genomic_DNA"/>
</dbReference>
<reference evidence="3 4" key="1">
    <citation type="submission" date="2016-06" db="EMBL/GenBank/DDBJ databases">
        <authorList>
            <person name="Kjaerup R.B."/>
            <person name="Dalgaard T.S."/>
            <person name="Juul-Madsen H.R."/>
        </authorList>
    </citation>
    <scope>NUCLEOTIDE SEQUENCE [LARGE SCALE GENOMIC DNA]</scope>
</reference>
<evidence type="ECO:0000313" key="3">
    <source>
        <dbReference type="EMBL" id="SMQ49814.1"/>
    </source>
</evidence>
<keyword evidence="2" id="KW-1133">Transmembrane helix</keyword>
<feature type="transmembrane region" description="Helical" evidence="2">
    <location>
        <begin position="20"/>
        <end position="39"/>
    </location>
</feature>
<feature type="region of interest" description="Disordered" evidence="1">
    <location>
        <begin position="179"/>
        <end position="226"/>
    </location>
</feature>
<evidence type="ECO:0000313" key="4">
    <source>
        <dbReference type="Proteomes" id="UP000215127"/>
    </source>
</evidence>
<dbReference type="AlphaFoldDB" id="A0A1X7RQU0"/>
<name>A0A1X7RQU0_ZYMT9</name>
<keyword evidence="2" id="KW-0812">Transmembrane</keyword>
<feature type="compositionally biased region" description="Basic and acidic residues" evidence="1">
    <location>
        <begin position="210"/>
        <end position="220"/>
    </location>
</feature>
<evidence type="ECO:0000256" key="2">
    <source>
        <dbReference type="SAM" id="Phobius"/>
    </source>
</evidence>
<keyword evidence="4" id="KW-1185">Reference proteome</keyword>
<organism evidence="3 4">
    <name type="scientific">Zymoseptoria tritici (strain ST99CH_3D7)</name>
    <dbReference type="NCBI Taxonomy" id="1276538"/>
    <lineage>
        <taxon>Eukaryota</taxon>
        <taxon>Fungi</taxon>
        <taxon>Dikarya</taxon>
        <taxon>Ascomycota</taxon>
        <taxon>Pezizomycotina</taxon>
        <taxon>Dothideomycetes</taxon>
        <taxon>Dothideomycetidae</taxon>
        <taxon>Mycosphaerellales</taxon>
        <taxon>Mycosphaerellaceae</taxon>
        <taxon>Zymoseptoria</taxon>
    </lineage>
</organism>
<feature type="transmembrane region" description="Helical" evidence="2">
    <location>
        <begin position="134"/>
        <end position="158"/>
    </location>
</feature>
<accession>A0A1X7RQU0</accession>
<keyword evidence="2" id="KW-0472">Membrane</keyword>
<proteinExistence type="predicted"/>
<feature type="transmembrane region" description="Helical" evidence="2">
    <location>
        <begin position="51"/>
        <end position="69"/>
    </location>
</feature>
<gene>
    <name evidence="3" type="ORF">ZT3D7_G4965</name>
</gene>
<sequence length="226" mass="26473">MQSTLLTTWPAYILFQVWNWQYILSGILSIILPIILIVYNDMNSRLTRLLVRTEPTLFYILTFFVNFLMHSGLRVPIPYTNGTELTLFPQFVPNTCAEMKELTGRRDTWPCHREAMLTWIRHFRKGEDAEFWDFASLVFVVVMFMFHIFALIWASGIFPNAEWRKSDWLPPSCANGKARREREEGECSTREVMAWSEKKNEGELETEPGELEKGSTRFDVEANETV</sequence>
<feature type="compositionally biased region" description="Basic and acidic residues" evidence="1">
    <location>
        <begin position="179"/>
        <end position="189"/>
    </location>
</feature>
<protein>
    <submittedName>
        <fullName evidence="3">Uncharacterized protein</fullName>
    </submittedName>
</protein>
<dbReference type="Proteomes" id="UP000215127">
    <property type="component" value="Chromosome 4"/>
</dbReference>
<evidence type="ECO:0000256" key="1">
    <source>
        <dbReference type="SAM" id="MobiDB-lite"/>
    </source>
</evidence>